<dbReference type="EMBL" id="ML170191">
    <property type="protein sequence ID" value="TDL20006.1"/>
    <property type="molecule type" value="Genomic_DNA"/>
</dbReference>
<dbReference type="VEuPathDB" id="FungiDB:BD410DRAFT_388589"/>
<accession>A0A4Y7PY89</accession>
<evidence type="ECO:0000259" key="2">
    <source>
        <dbReference type="PROSITE" id="PS50089"/>
    </source>
</evidence>
<evidence type="ECO:0000256" key="1">
    <source>
        <dbReference type="PROSITE-ProRule" id="PRU00175"/>
    </source>
</evidence>
<dbReference type="SUPFAM" id="SSF57850">
    <property type="entry name" value="RING/U-box"/>
    <property type="match status" value="1"/>
</dbReference>
<dbReference type="Proteomes" id="UP000294933">
    <property type="component" value="Unassembled WGS sequence"/>
</dbReference>
<dbReference type="GO" id="GO:0036297">
    <property type="term" value="P:interstrand cross-link repair"/>
    <property type="evidence" value="ECO:0007669"/>
    <property type="project" value="InterPro"/>
</dbReference>
<dbReference type="Pfam" id="PF13639">
    <property type="entry name" value="zf-RING_2"/>
    <property type="match status" value="1"/>
</dbReference>
<dbReference type="GO" id="GO:0004842">
    <property type="term" value="F:ubiquitin-protein transferase activity"/>
    <property type="evidence" value="ECO:0007669"/>
    <property type="project" value="InterPro"/>
</dbReference>
<dbReference type="GO" id="GO:0016567">
    <property type="term" value="P:protein ubiquitination"/>
    <property type="evidence" value="ECO:0007669"/>
    <property type="project" value="InterPro"/>
</dbReference>
<proteinExistence type="predicted"/>
<dbReference type="InterPro" id="IPR001841">
    <property type="entry name" value="Znf_RING"/>
</dbReference>
<sequence>MLICPICFEAFGRSFHEQALEHYAVVLTCHIFGKRCISQSFIESDAETCPICRQAVDSGATAMIYLNPAAAPLTLELAQRCSQFEERLGCLDARHEIVSLIVEEFESILDALLATRGLESERFSVSCWPYYSN</sequence>
<dbReference type="PANTHER" id="PTHR16047">
    <property type="entry name" value="RFWD3 PROTEIN"/>
    <property type="match status" value="1"/>
</dbReference>
<dbReference type="PROSITE" id="PS50089">
    <property type="entry name" value="ZF_RING_2"/>
    <property type="match status" value="1"/>
</dbReference>
<dbReference type="InterPro" id="IPR037381">
    <property type="entry name" value="RFWD3"/>
</dbReference>
<gene>
    <name evidence="3" type="ORF">BD410DRAFT_388589</name>
</gene>
<dbReference type="Gene3D" id="3.30.40.10">
    <property type="entry name" value="Zinc/RING finger domain, C3HC4 (zinc finger)"/>
    <property type="match status" value="1"/>
</dbReference>
<protein>
    <recommendedName>
        <fullName evidence="2">RING-type domain-containing protein</fullName>
    </recommendedName>
</protein>
<dbReference type="GO" id="GO:0008270">
    <property type="term" value="F:zinc ion binding"/>
    <property type="evidence" value="ECO:0007669"/>
    <property type="project" value="UniProtKB-KW"/>
</dbReference>
<keyword evidence="1" id="KW-0863">Zinc-finger</keyword>
<evidence type="ECO:0000313" key="4">
    <source>
        <dbReference type="Proteomes" id="UP000294933"/>
    </source>
</evidence>
<feature type="domain" description="RING-type" evidence="2">
    <location>
        <begin position="4"/>
        <end position="53"/>
    </location>
</feature>
<dbReference type="AlphaFoldDB" id="A0A4Y7PY89"/>
<keyword evidence="4" id="KW-1185">Reference proteome</keyword>
<dbReference type="PANTHER" id="PTHR16047:SF7">
    <property type="entry name" value="E3 UBIQUITIN-PROTEIN LIGASE RFWD3"/>
    <property type="match status" value="1"/>
</dbReference>
<organism evidence="3 4">
    <name type="scientific">Rickenella mellea</name>
    <dbReference type="NCBI Taxonomy" id="50990"/>
    <lineage>
        <taxon>Eukaryota</taxon>
        <taxon>Fungi</taxon>
        <taxon>Dikarya</taxon>
        <taxon>Basidiomycota</taxon>
        <taxon>Agaricomycotina</taxon>
        <taxon>Agaricomycetes</taxon>
        <taxon>Hymenochaetales</taxon>
        <taxon>Rickenellaceae</taxon>
        <taxon>Rickenella</taxon>
    </lineage>
</organism>
<dbReference type="InterPro" id="IPR013083">
    <property type="entry name" value="Znf_RING/FYVE/PHD"/>
</dbReference>
<reference evidence="3 4" key="1">
    <citation type="submission" date="2018-06" db="EMBL/GenBank/DDBJ databases">
        <title>A transcriptomic atlas of mushroom development highlights an independent origin of complex multicellularity.</title>
        <authorList>
            <consortium name="DOE Joint Genome Institute"/>
            <person name="Krizsan K."/>
            <person name="Almasi E."/>
            <person name="Merenyi Z."/>
            <person name="Sahu N."/>
            <person name="Viragh M."/>
            <person name="Koszo T."/>
            <person name="Mondo S."/>
            <person name="Kiss B."/>
            <person name="Balint B."/>
            <person name="Kues U."/>
            <person name="Barry K."/>
            <person name="Hegedus J.C."/>
            <person name="Henrissat B."/>
            <person name="Johnson J."/>
            <person name="Lipzen A."/>
            <person name="Ohm R."/>
            <person name="Nagy I."/>
            <person name="Pangilinan J."/>
            <person name="Yan J."/>
            <person name="Xiong Y."/>
            <person name="Grigoriev I.V."/>
            <person name="Hibbett D.S."/>
            <person name="Nagy L.G."/>
        </authorList>
    </citation>
    <scope>NUCLEOTIDE SEQUENCE [LARGE SCALE GENOMIC DNA]</scope>
    <source>
        <strain evidence="3 4">SZMC22713</strain>
    </source>
</reference>
<evidence type="ECO:0000313" key="3">
    <source>
        <dbReference type="EMBL" id="TDL20006.1"/>
    </source>
</evidence>
<dbReference type="GO" id="GO:0005634">
    <property type="term" value="C:nucleus"/>
    <property type="evidence" value="ECO:0007669"/>
    <property type="project" value="InterPro"/>
</dbReference>
<name>A0A4Y7PY89_9AGAM</name>
<keyword evidence="1" id="KW-0862">Zinc</keyword>
<keyword evidence="1" id="KW-0479">Metal-binding</keyword>